<keyword evidence="3" id="KW-1185">Reference proteome</keyword>
<dbReference type="RefSeq" id="WP_210668306.1">
    <property type="nucleotide sequence ID" value="NZ_JAGFBV010000045.1"/>
</dbReference>
<dbReference type="AlphaFoldDB" id="A0A941B4Y6"/>
<feature type="transmembrane region" description="Helical" evidence="1">
    <location>
        <begin position="6"/>
        <end position="26"/>
    </location>
</feature>
<feature type="transmembrane region" description="Helical" evidence="1">
    <location>
        <begin position="145"/>
        <end position="164"/>
    </location>
</feature>
<proteinExistence type="predicted"/>
<evidence type="ECO:0000313" key="3">
    <source>
        <dbReference type="Proteomes" id="UP000675047"/>
    </source>
</evidence>
<keyword evidence="1" id="KW-0812">Transmembrane</keyword>
<sequence length="170" mass="19715">MKSIKNTLYSFYFLFFVFLIGTFVACKSTGVPLSTRTEVNTITTKVIVKDTVFEIKPDSSYYKSWLECIDGKVKFKGVPEIKPGKFLNPPNVSLFNNQLKVDCTTEAQRLFATWKETYILENKQGETTIPVPYDKPLTYWQQTEIWCGRSFMLLVTLGLIYFIYKLKKPI</sequence>
<name>A0A941B4Y6_9FLAO</name>
<gene>
    <name evidence="2" type="ORF">J3495_18280</name>
</gene>
<evidence type="ECO:0000256" key="1">
    <source>
        <dbReference type="SAM" id="Phobius"/>
    </source>
</evidence>
<keyword evidence="1" id="KW-0472">Membrane</keyword>
<protein>
    <recommendedName>
        <fullName evidence="4">Lipoprotein</fullName>
    </recommendedName>
</protein>
<evidence type="ECO:0008006" key="4">
    <source>
        <dbReference type="Google" id="ProtNLM"/>
    </source>
</evidence>
<dbReference type="Proteomes" id="UP000675047">
    <property type="component" value="Unassembled WGS sequence"/>
</dbReference>
<reference evidence="2 3" key="1">
    <citation type="submission" date="2021-03" db="EMBL/GenBank/DDBJ databases">
        <title>Flavobacterium Flabelliformis Sp. Nov. And Flavobacterium Geliluteum Sp. Nov., Two Novel Multidrug Resistant Psychrophilic Species Isolated From Antarctica.</title>
        <authorList>
            <person name="Kralova S."/>
            <person name="Busse H.J."/>
            <person name="Bezdicek M."/>
            <person name="Nykrynova M."/>
            <person name="Kroupova E."/>
            <person name="Krsek D."/>
            <person name="Sedlacek I."/>
        </authorList>
    </citation>
    <scope>NUCLEOTIDE SEQUENCE [LARGE SCALE GENOMIC DNA]</scope>
    <source>
        <strain evidence="2 3">P7388</strain>
    </source>
</reference>
<organism evidence="2 3">
    <name type="scientific">Flavobacterium geliluteum</name>
    <dbReference type="NCBI Taxonomy" id="2816120"/>
    <lineage>
        <taxon>Bacteria</taxon>
        <taxon>Pseudomonadati</taxon>
        <taxon>Bacteroidota</taxon>
        <taxon>Flavobacteriia</taxon>
        <taxon>Flavobacteriales</taxon>
        <taxon>Flavobacteriaceae</taxon>
        <taxon>Flavobacterium</taxon>
    </lineage>
</organism>
<evidence type="ECO:0000313" key="2">
    <source>
        <dbReference type="EMBL" id="MBP4140023.1"/>
    </source>
</evidence>
<accession>A0A941B4Y6</accession>
<keyword evidence="1" id="KW-1133">Transmembrane helix</keyword>
<dbReference type="PROSITE" id="PS51257">
    <property type="entry name" value="PROKAR_LIPOPROTEIN"/>
    <property type="match status" value="1"/>
</dbReference>
<dbReference type="EMBL" id="JAGFBV010000045">
    <property type="protein sequence ID" value="MBP4140023.1"/>
    <property type="molecule type" value="Genomic_DNA"/>
</dbReference>
<comment type="caution">
    <text evidence="2">The sequence shown here is derived from an EMBL/GenBank/DDBJ whole genome shotgun (WGS) entry which is preliminary data.</text>
</comment>